<protein>
    <recommendedName>
        <fullName evidence="3">Polyketide cyclase/dehydrase</fullName>
    </recommendedName>
</protein>
<sequence>MIAAAPDDAWEVLVDTTRWPTWSPVIFGVDATDRYVRTGTSGRVRAPGVWLPFTVTDCRERSWTWRVAELPGATHRVDELGTGRCRVVFELPPASVGAAPVCLEALERIDAVLEDSEST</sequence>
<proteinExistence type="predicted"/>
<organism evidence="1 2">
    <name type="scientific">Natrarchaeobaculum sulfurireducens</name>
    <dbReference type="NCBI Taxonomy" id="2044521"/>
    <lineage>
        <taxon>Archaea</taxon>
        <taxon>Methanobacteriati</taxon>
        <taxon>Methanobacteriota</taxon>
        <taxon>Stenosarchaea group</taxon>
        <taxon>Halobacteria</taxon>
        <taxon>Halobacteriales</taxon>
        <taxon>Natrialbaceae</taxon>
        <taxon>Natrarchaeobaculum</taxon>
    </lineage>
</organism>
<evidence type="ECO:0000313" key="1">
    <source>
        <dbReference type="EMBL" id="AXR78553.1"/>
    </source>
</evidence>
<dbReference type="AlphaFoldDB" id="A0A346PGA8"/>
<dbReference type="Pfam" id="PF10604">
    <property type="entry name" value="Polyketide_cyc2"/>
    <property type="match status" value="1"/>
</dbReference>
<dbReference type="KEGG" id="nan:AArc1_2237"/>
<dbReference type="EMBL" id="CP024047">
    <property type="protein sequence ID" value="AXR78553.1"/>
    <property type="molecule type" value="Genomic_DNA"/>
</dbReference>
<reference evidence="2" key="1">
    <citation type="submission" date="2017-10" db="EMBL/GenBank/DDBJ databases">
        <title>Phenotypic and genomic properties of facultatively anaerobic sulfur-reducing natronoarchaea from hypersaline soda lakes.</title>
        <authorList>
            <person name="Sorokin D.Y."/>
            <person name="Kublanov I.V."/>
            <person name="Roman P."/>
            <person name="Sinninghe Damste J.S."/>
            <person name="Golyshin P.N."/>
            <person name="Rojo D."/>
            <person name="Ciordia S."/>
            <person name="Mena Md.C."/>
            <person name="Ferrer M."/>
            <person name="Messina E."/>
            <person name="Smedile F."/>
            <person name="La Spada G."/>
            <person name="La Cono V."/>
            <person name="Yakimov M.M."/>
        </authorList>
    </citation>
    <scope>NUCLEOTIDE SEQUENCE [LARGE SCALE GENOMIC DNA]</scope>
    <source>
        <strain evidence="2">AArc1</strain>
    </source>
</reference>
<accession>A0A346PGA8</accession>
<evidence type="ECO:0008006" key="3">
    <source>
        <dbReference type="Google" id="ProtNLM"/>
    </source>
</evidence>
<name>A0A346PGA8_9EURY</name>
<evidence type="ECO:0000313" key="2">
    <source>
        <dbReference type="Proteomes" id="UP000258707"/>
    </source>
</evidence>
<dbReference type="InterPro" id="IPR019587">
    <property type="entry name" value="Polyketide_cyclase/dehydratase"/>
</dbReference>
<dbReference type="InterPro" id="IPR023393">
    <property type="entry name" value="START-like_dom_sf"/>
</dbReference>
<dbReference type="SUPFAM" id="SSF55961">
    <property type="entry name" value="Bet v1-like"/>
    <property type="match status" value="1"/>
</dbReference>
<gene>
    <name evidence="1" type="ORF">AArc1_2237</name>
</gene>
<dbReference type="Gene3D" id="3.30.530.20">
    <property type="match status" value="1"/>
</dbReference>
<dbReference type="Proteomes" id="UP000258707">
    <property type="component" value="Chromosome"/>
</dbReference>